<dbReference type="EMBL" id="CP043538">
    <property type="protein sequence ID" value="QGY02097.1"/>
    <property type="molecule type" value="Genomic_DNA"/>
</dbReference>
<evidence type="ECO:0000256" key="1">
    <source>
        <dbReference type="SAM" id="MobiDB-lite"/>
    </source>
</evidence>
<dbReference type="AlphaFoldDB" id="A0A6B9FIA9"/>
<protein>
    <submittedName>
        <fullName evidence="2">Uncharacterized protein</fullName>
    </submittedName>
</protein>
<organism evidence="2 3">
    <name type="scientific">Methylobacterium mesophilicum SR1.6/6</name>
    <dbReference type="NCBI Taxonomy" id="908290"/>
    <lineage>
        <taxon>Bacteria</taxon>
        <taxon>Pseudomonadati</taxon>
        <taxon>Pseudomonadota</taxon>
        <taxon>Alphaproteobacteria</taxon>
        <taxon>Hyphomicrobiales</taxon>
        <taxon>Methylobacteriaceae</taxon>
        <taxon>Methylobacterium</taxon>
    </lineage>
</organism>
<sequence>MPVESWLNPEDVPDYAAHATAMIDAALTGSGLTRDSYWAAVRKGYNTPYNDPPRREPIPLRAAPPQPNAIATPAGPVVEPIAVPAAVIAALATEARAL</sequence>
<dbReference type="Proteomes" id="UP000012488">
    <property type="component" value="Chromosome"/>
</dbReference>
<evidence type="ECO:0000313" key="2">
    <source>
        <dbReference type="EMBL" id="QGY02097.1"/>
    </source>
</evidence>
<evidence type="ECO:0000313" key="3">
    <source>
        <dbReference type="Proteomes" id="UP000012488"/>
    </source>
</evidence>
<name>A0A6B9FIA9_9HYPH</name>
<accession>A0A6B9FIA9</accession>
<dbReference type="KEGG" id="mmes:MMSR116_09550"/>
<gene>
    <name evidence="2" type="ORF">MMSR116_09550</name>
</gene>
<reference evidence="2 3" key="1">
    <citation type="journal article" date="2012" name="Genet. Mol. Biol.">
        <title>Analysis of 16S rRNA and mxaF genes revealing insights into Methylobacterium niche-specific plant association.</title>
        <authorList>
            <person name="Dourado M.N."/>
            <person name="Andreote F.D."/>
            <person name="Dini-Andreote F."/>
            <person name="Conti R."/>
            <person name="Araujo J.M."/>
            <person name="Araujo W.L."/>
        </authorList>
    </citation>
    <scope>NUCLEOTIDE SEQUENCE [LARGE SCALE GENOMIC DNA]</scope>
    <source>
        <strain evidence="2 3">SR1.6/6</strain>
    </source>
</reference>
<dbReference type="RefSeq" id="WP_010684878.1">
    <property type="nucleotide sequence ID" value="NZ_CP043538.1"/>
</dbReference>
<feature type="region of interest" description="Disordered" evidence="1">
    <location>
        <begin position="46"/>
        <end position="67"/>
    </location>
</feature>
<proteinExistence type="predicted"/>
<dbReference type="OrthoDB" id="7997936at2"/>
<reference evidence="2 3" key="2">
    <citation type="journal article" date="2013" name="Genome Announc.">
        <title>Draft Genome Sequence of Methylobacterium mesophilicum Strain SR1.6/6, Isolated from Citrus sinensis.</title>
        <authorList>
            <person name="Marinho Almeida D."/>
            <person name="Dini-Andreote F."/>
            <person name="Camargo Neves A.A."/>
            <person name="Juca Ramos R.T."/>
            <person name="Andreote F.D."/>
            <person name="Carneiro A.R."/>
            <person name="Oliveira de Souza Lima A."/>
            <person name="Caracciolo Gomes de Sa P.H."/>
            <person name="Ribeiro Barbosa M.S."/>
            <person name="Araujo W.L."/>
            <person name="Silva A."/>
        </authorList>
    </citation>
    <scope>NUCLEOTIDE SEQUENCE [LARGE SCALE GENOMIC DNA]</scope>
    <source>
        <strain evidence="2 3">SR1.6/6</strain>
    </source>
</reference>